<evidence type="ECO:0000256" key="1">
    <source>
        <dbReference type="SAM" id="MobiDB-lite"/>
    </source>
</evidence>
<dbReference type="PROSITE" id="PS51257">
    <property type="entry name" value="PROKAR_LIPOPROTEIN"/>
    <property type="match status" value="1"/>
</dbReference>
<reference evidence="3 4" key="1">
    <citation type="submission" date="2019-12" db="EMBL/GenBank/DDBJ databases">
        <title>Genomic-based taxomic classification of the family Erythrobacteraceae.</title>
        <authorList>
            <person name="Xu L."/>
        </authorList>
    </citation>
    <scope>NUCLEOTIDE SEQUENCE [LARGE SCALE GENOMIC DNA]</scope>
    <source>
        <strain evidence="3 4">S36</strain>
    </source>
</reference>
<dbReference type="AlphaFoldDB" id="A0A6I4TQV1"/>
<feature type="signal peptide" evidence="2">
    <location>
        <begin position="1"/>
        <end position="20"/>
    </location>
</feature>
<feature type="compositionally biased region" description="Low complexity" evidence="1">
    <location>
        <begin position="41"/>
        <end position="52"/>
    </location>
</feature>
<gene>
    <name evidence="3" type="ORF">GRI97_06140</name>
</gene>
<dbReference type="RefSeq" id="WP_161390193.1">
    <property type="nucleotide sequence ID" value="NZ_JBHSCP010000001.1"/>
</dbReference>
<evidence type="ECO:0000313" key="4">
    <source>
        <dbReference type="Proteomes" id="UP000469430"/>
    </source>
</evidence>
<dbReference type="EMBL" id="WTYJ01000001">
    <property type="protein sequence ID" value="MXO98565.1"/>
    <property type="molecule type" value="Genomic_DNA"/>
</dbReference>
<organism evidence="3 4">
    <name type="scientific">Croceibacterium xixiisoli</name>
    <dbReference type="NCBI Taxonomy" id="1476466"/>
    <lineage>
        <taxon>Bacteria</taxon>
        <taxon>Pseudomonadati</taxon>
        <taxon>Pseudomonadota</taxon>
        <taxon>Alphaproteobacteria</taxon>
        <taxon>Sphingomonadales</taxon>
        <taxon>Erythrobacteraceae</taxon>
        <taxon>Croceibacterium</taxon>
    </lineage>
</organism>
<sequence length="146" mass="15369">MIRKLSLFAPLLLAACNSQPAEQSEAPLPTALPTPTPTPTPAAAAPETPDTAGSTRRNCHLAVDGTVHVDGPCLVFPMGPDQYTLNTWDQGKPARSHFAMVTTDASGTTTASWNADPNDTRAGDPLGTVTKDGDCWVNTRARICAR</sequence>
<protein>
    <recommendedName>
        <fullName evidence="5">Lipoprotein</fullName>
    </recommendedName>
</protein>
<evidence type="ECO:0000256" key="2">
    <source>
        <dbReference type="SAM" id="SignalP"/>
    </source>
</evidence>
<dbReference type="OrthoDB" id="7206787at2"/>
<feature type="chain" id="PRO_5026238168" description="Lipoprotein" evidence="2">
    <location>
        <begin position="21"/>
        <end position="146"/>
    </location>
</feature>
<keyword evidence="4" id="KW-1185">Reference proteome</keyword>
<feature type="compositionally biased region" description="Pro residues" evidence="1">
    <location>
        <begin position="30"/>
        <end position="40"/>
    </location>
</feature>
<accession>A0A6I4TQV1</accession>
<proteinExistence type="predicted"/>
<name>A0A6I4TQV1_9SPHN</name>
<feature type="region of interest" description="Disordered" evidence="1">
    <location>
        <begin position="22"/>
        <end position="57"/>
    </location>
</feature>
<evidence type="ECO:0008006" key="5">
    <source>
        <dbReference type="Google" id="ProtNLM"/>
    </source>
</evidence>
<evidence type="ECO:0000313" key="3">
    <source>
        <dbReference type="EMBL" id="MXO98565.1"/>
    </source>
</evidence>
<comment type="caution">
    <text evidence="3">The sequence shown here is derived from an EMBL/GenBank/DDBJ whole genome shotgun (WGS) entry which is preliminary data.</text>
</comment>
<dbReference type="Proteomes" id="UP000469430">
    <property type="component" value="Unassembled WGS sequence"/>
</dbReference>
<keyword evidence="2" id="KW-0732">Signal</keyword>